<proteinExistence type="predicted"/>
<dbReference type="GO" id="GO:0004867">
    <property type="term" value="F:serine-type endopeptidase inhibitor activity"/>
    <property type="evidence" value="ECO:0007669"/>
    <property type="project" value="InterPro"/>
</dbReference>
<evidence type="ECO:0000313" key="4">
    <source>
        <dbReference type="EMBL" id="VDD79080.1"/>
    </source>
</evidence>
<dbReference type="AlphaFoldDB" id="A0A0R3UDT4"/>
<dbReference type="InterPro" id="IPR036880">
    <property type="entry name" value="Kunitz_BPTI_sf"/>
</dbReference>
<dbReference type="PANTHER" id="PTHR10083">
    <property type="entry name" value="KUNITZ-TYPE PROTEASE INHIBITOR-RELATED"/>
    <property type="match status" value="1"/>
</dbReference>
<reference evidence="4 5" key="1">
    <citation type="submission" date="2018-10" db="EMBL/GenBank/DDBJ databases">
        <authorList>
            <consortium name="Pathogen Informatics"/>
        </authorList>
    </citation>
    <scope>NUCLEOTIDE SEQUENCE [LARGE SCALE GENOMIC DNA]</scope>
</reference>
<name>A0A0R3UDT4_MESCO</name>
<dbReference type="PROSITE" id="PS50279">
    <property type="entry name" value="BPTI_KUNITZ_2"/>
    <property type="match status" value="1"/>
</dbReference>
<evidence type="ECO:0000256" key="2">
    <source>
        <dbReference type="ARBA" id="ARBA00023157"/>
    </source>
</evidence>
<keyword evidence="2" id="KW-1015">Disulfide bond</keyword>
<dbReference type="SMART" id="SM00131">
    <property type="entry name" value="KU"/>
    <property type="match status" value="1"/>
</dbReference>
<dbReference type="CDD" id="cd00109">
    <property type="entry name" value="Kunitz-type"/>
    <property type="match status" value="1"/>
</dbReference>
<dbReference type="EMBL" id="UXSR01003379">
    <property type="protein sequence ID" value="VDD79080.1"/>
    <property type="molecule type" value="Genomic_DNA"/>
</dbReference>
<evidence type="ECO:0000259" key="3">
    <source>
        <dbReference type="PROSITE" id="PS50279"/>
    </source>
</evidence>
<dbReference type="InterPro" id="IPR002223">
    <property type="entry name" value="Kunitz_BPTI"/>
</dbReference>
<dbReference type="FunFam" id="4.10.410.10:FF:000021">
    <property type="entry name" value="Serine protease inhibitor, putative"/>
    <property type="match status" value="1"/>
</dbReference>
<organism evidence="4 5">
    <name type="scientific">Mesocestoides corti</name>
    <name type="common">Flatworm</name>
    <dbReference type="NCBI Taxonomy" id="53468"/>
    <lineage>
        <taxon>Eukaryota</taxon>
        <taxon>Metazoa</taxon>
        <taxon>Spiralia</taxon>
        <taxon>Lophotrochozoa</taxon>
        <taxon>Platyhelminthes</taxon>
        <taxon>Cestoda</taxon>
        <taxon>Eucestoda</taxon>
        <taxon>Cyclophyllidea</taxon>
        <taxon>Mesocestoididae</taxon>
        <taxon>Mesocestoides</taxon>
    </lineage>
</organism>
<dbReference type="SUPFAM" id="SSF57362">
    <property type="entry name" value="BPTI-like"/>
    <property type="match status" value="1"/>
</dbReference>
<dbReference type="STRING" id="53468.A0A0R3UDT4"/>
<gene>
    <name evidence="4" type="ORF">MCOS_LOCUS5083</name>
</gene>
<accession>A0A0R3UDT4</accession>
<keyword evidence="5" id="KW-1185">Reference proteome</keyword>
<keyword evidence="1" id="KW-0646">Protease inhibitor</keyword>
<evidence type="ECO:0000256" key="1">
    <source>
        <dbReference type="ARBA" id="ARBA00022690"/>
    </source>
</evidence>
<dbReference type="InterPro" id="IPR050098">
    <property type="entry name" value="TFPI/VKTCI-like"/>
</dbReference>
<dbReference type="InterPro" id="IPR020901">
    <property type="entry name" value="Prtase_inh_Kunz-CS"/>
</dbReference>
<protein>
    <recommendedName>
        <fullName evidence="3">BPTI/Kunitz inhibitor domain-containing protein</fullName>
    </recommendedName>
</protein>
<dbReference type="Proteomes" id="UP000267029">
    <property type="component" value="Unassembled WGS sequence"/>
</dbReference>
<dbReference type="GO" id="GO:0005615">
    <property type="term" value="C:extracellular space"/>
    <property type="evidence" value="ECO:0007669"/>
    <property type="project" value="TreeGrafter"/>
</dbReference>
<feature type="domain" description="BPTI/Kunitz inhibitor" evidence="3">
    <location>
        <begin position="67"/>
        <end position="117"/>
    </location>
</feature>
<feature type="non-terminal residue" evidence="4">
    <location>
        <position position="119"/>
    </location>
</feature>
<dbReference type="PROSITE" id="PS00280">
    <property type="entry name" value="BPTI_KUNITZ_1"/>
    <property type="match status" value="1"/>
</dbReference>
<dbReference type="OrthoDB" id="4473401at2759"/>
<evidence type="ECO:0000313" key="5">
    <source>
        <dbReference type="Proteomes" id="UP000267029"/>
    </source>
</evidence>
<dbReference type="PRINTS" id="PR00759">
    <property type="entry name" value="BASICPTASE"/>
</dbReference>
<dbReference type="PANTHER" id="PTHR10083:SF374">
    <property type="entry name" value="BPTI_KUNITZ INHIBITOR DOMAIN-CONTAINING PROTEIN"/>
    <property type="match status" value="1"/>
</dbReference>
<dbReference type="Gene3D" id="4.10.410.10">
    <property type="entry name" value="Pancreatic trypsin inhibitor Kunitz domain"/>
    <property type="match status" value="1"/>
</dbReference>
<sequence>MPVKEDACNSSTVVVVATPTTSKRRKPVSNDASFRDGCFILECLLPTPANIPMPIPASNDETLDPVCKLPKEVGPCRAAYRRWTYDLSKGQCVEFTYGGCRGNANNFETKEACEAKCGG</sequence>
<dbReference type="Pfam" id="PF00014">
    <property type="entry name" value="Kunitz_BPTI"/>
    <property type="match status" value="1"/>
</dbReference>